<reference evidence="1 2" key="1">
    <citation type="submission" date="2015-03" db="EMBL/GenBank/DDBJ databases">
        <title>Genome Assembly of Staphylococcus cohnii subsp. cohnii strain G22B2.</title>
        <authorList>
            <person name="Nair G."/>
            <person name="Kaur G."/>
            <person name="Khatri I."/>
            <person name="Singh N.K."/>
            <person name="Sathyabama S."/>
            <person name="Maurya S.K."/>
            <person name="Subramanian S."/>
            <person name="Agrewala J.N."/>
            <person name="Mayilraj S."/>
        </authorList>
    </citation>
    <scope>NUCLEOTIDE SEQUENCE [LARGE SCALE GENOMIC DNA]</scope>
    <source>
        <strain evidence="1 2">G22B2</strain>
    </source>
</reference>
<dbReference type="SUPFAM" id="SSF52266">
    <property type="entry name" value="SGNH hydrolase"/>
    <property type="match status" value="1"/>
</dbReference>
<dbReference type="EMBL" id="LAKJ01000018">
    <property type="protein sequence ID" value="KKI63218.1"/>
    <property type="molecule type" value="Genomic_DNA"/>
</dbReference>
<dbReference type="PANTHER" id="PTHR40039:SF1">
    <property type="entry name" value="PROTEIN DLTD"/>
    <property type="match status" value="1"/>
</dbReference>
<evidence type="ECO:0000313" key="2">
    <source>
        <dbReference type="Proteomes" id="UP000034455"/>
    </source>
</evidence>
<dbReference type="Proteomes" id="UP000034455">
    <property type="component" value="Unassembled WGS sequence"/>
</dbReference>
<comment type="caution">
    <text evidence="1">The sequence shown here is derived from an EMBL/GenBank/DDBJ whole genome shotgun (WGS) entry which is preliminary data.</text>
</comment>
<dbReference type="PATRIC" id="fig|74704.6.peg.1104"/>
<dbReference type="Pfam" id="PF04914">
    <property type="entry name" value="DltD"/>
    <property type="match status" value="1"/>
</dbReference>
<dbReference type="PANTHER" id="PTHR40039">
    <property type="entry name" value="PROTEIN DLTD"/>
    <property type="match status" value="1"/>
</dbReference>
<dbReference type="NCBIfam" id="TIGR04092">
    <property type="entry name" value="LTA_DltD"/>
    <property type="match status" value="1"/>
</dbReference>
<organism evidence="1 2">
    <name type="scientific">Staphylococcus cohnii subsp. cohnii</name>
    <dbReference type="NCBI Taxonomy" id="74704"/>
    <lineage>
        <taxon>Bacteria</taxon>
        <taxon>Bacillati</taxon>
        <taxon>Bacillota</taxon>
        <taxon>Bacilli</taxon>
        <taxon>Bacillales</taxon>
        <taxon>Staphylococcaceae</taxon>
        <taxon>Staphylococcus</taxon>
        <taxon>Staphylococcus cohnii species complex</taxon>
    </lineage>
</organism>
<name>A0A0M2NZZ4_STACC</name>
<sequence length="259" mass="30670">MALIISPQWFTDHGLTNKNFDARISKAQLNRMFNQKHLSPELKQRYAKRLLRFKNVENRNYLEKVAKGKTNSKDQYLSPFKMNQFEKIEAIKSNFPLSNTELEDIKPVTAQNESWKMLHNKAEQYGAKHSQSNMFKIRDEYWQLIKKHKRKVNRDYEFNSNSPEFKDLELLVDTMREAGADIEYISLPSNGKWYDHIGVNKEKRQKVYNKITETVVNRGGKIYNMTDKDYELYVISDAVHIGWKGWVYISEHIAQHMGK</sequence>
<gene>
    <name evidence="1" type="ORF">UF66_1074</name>
</gene>
<evidence type="ECO:0000313" key="1">
    <source>
        <dbReference type="EMBL" id="KKI63218.1"/>
    </source>
</evidence>
<proteinExistence type="predicted"/>
<dbReference type="InterPro" id="IPR006998">
    <property type="entry name" value="DltD"/>
</dbReference>
<dbReference type="InterPro" id="IPR023896">
    <property type="entry name" value="LTA_DltD"/>
</dbReference>
<accession>A0A0M2NZZ4</accession>
<protein>
    <submittedName>
        <fullName evidence="1">Poly(Glycerophosphate chain) D-alanine transfer protein DltD</fullName>
    </submittedName>
</protein>
<dbReference type="AlphaFoldDB" id="A0A0M2NZZ4"/>